<proteinExistence type="predicted"/>
<accession>A0A1G1T6Z8</accession>
<feature type="region of interest" description="Disordered" evidence="1">
    <location>
        <begin position="1"/>
        <end position="30"/>
    </location>
</feature>
<keyword evidence="4" id="KW-1185">Reference proteome</keyword>
<dbReference type="STRING" id="1908237.BEN47_12615"/>
<sequence length="316" mass="36989">MPLRPVRRPPSAVSVAPARRAGAPELTAPPRDYTYDGTFEGLLTVIFTVYDWRAAPNSIQPEATAQTGLFAQSAHRETDEALAARVWEGLLKTMDSEARARLYHVFLSEDAEREMLIFRYVDLALRAGRDISENYANADVRRIQRLAQQMFREKHRMEAFVRFEKTTDELFHATIEPDFDVLPLIAAHFTKRYADQRWLIYDSRRHYGLYYDLTRTDVVRFEADKPQKASDLSATVLDEREPLFKLLWQSYFDHVNIPERKNLKLHRRHMPLRYWKYLSEKQPREMRFEPIKNKQAIAGKEVLAGQKQLPPPKQAL</sequence>
<dbReference type="EMBL" id="MDZB01000095">
    <property type="protein sequence ID" value="OGX86652.1"/>
    <property type="molecule type" value="Genomic_DNA"/>
</dbReference>
<evidence type="ECO:0000313" key="4">
    <source>
        <dbReference type="Proteomes" id="UP000176294"/>
    </source>
</evidence>
<evidence type="ECO:0000259" key="2">
    <source>
        <dbReference type="Pfam" id="PF13566"/>
    </source>
</evidence>
<dbReference type="Pfam" id="PF13566">
    <property type="entry name" value="DUF4130"/>
    <property type="match status" value="1"/>
</dbReference>
<dbReference type="NCBIfam" id="TIGR03915">
    <property type="entry name" value="SAM_7_link_chp"/>
    <property type="match status" value="1"/>
</dbReference>
<dbReference type="Proteomes" id="UP000176294">
    <property type="component" value="Unassembled WGS sequence"/>
</dbReference>
<evidence type="ECO:0000313" key="3">
    <source>
        <dbReference type="EMBL" id="OGX86652.1"/>
    </source>
</evidence>
<dbReference type="InterPro" id="IPR023875">
    <property type="entry name" value="DNA_repair_put"/>
</dbReference>
<protein>
    <submittedName>
        <fullName evidence="3">DNA metabolism protein</fullName>
    </submittedName>
</protein>
<name>A0A1G1T6Z8_9BACT</name>
<dbReference type="AlphaFoldDB" id="A0A1G1T6Z8"/>
<comment type="caution">
    <text evidence="3">The sequence shown here is derived from an EMBL/GenBank/DDBJ whole genome shotgun (WGS) entry which is preliminary data.</text>
</comment>
<dbReference type="InterPro" id="IPR025404">
    <property type="entry name" value="DUF4130"/>
</dbReference>
<evidence type="ECO:0000256" key="1">
    <source>
        <dbReference type="SAM" id="MobiDB-lite"/>
    </source>
</evidence>
<feature type="domain" description="DUF4130" evidence="2">
    <location>
        <begin position="112"/>
        <end position="280"/>
    </location>
</feature>
<dbReference type="OrthoDB" id="5290748at2"/>
<gene>
    <name evidence="3" type="ORF">BEN47_12615</name>
</gene>
<organism evidence="3 4">
    <name type="scientific">Hymenobacter lapidarius</name>
    <dbReference type="NCBI Taxonomy" id="1908237"/>
    <lineage>
        <taxon>Bacteria</taxon>
        <taxon>Pseudomonadati</taxon>
        <taxon>Bacteroidota</taxon>
        <taxon>Cytophagia</taxon>
        <taxon>Cytophagales</taxon>
        <taxon>Hymenobacteraceae</taxon>
        <taxon>Hymenobacter</taxon>
    </lineage>
</organism>
<reference evidence="3 4" key="1">
    <citation type="submission" date="2016-08" db="EMBL/GenBank/DDBJ databases">
        <title>Hymenobacter coccineus sp. nov., Hymenobacter lapidarius sp. nov. and Hymenobacter glacialis sp. nov., isolated from Antarctic soil.</title>
        <authorList>
            <person name="Sedlacek I."/>
            <person name="Kralova S."/>
            <person name="Kyrova K."/>
            <person name="Maslanova I."/>
            <person name="Stankova E."/>
            <person name="Vrbovska V."/>
            <person name="Nemec M."/>
            <person name="Bartak M."/>
            <person name="Svec P."/>
            <person name="Busse H.-J."/>
            <person name="Pantucek R."/>
        </authorList>
    </citation>
    <scope>NUCLEOTIDE SEQUENCE [LARGE SCALE GENOMIC DNA]</scope>
    <source>
        <strain evidence="3 4">CCM 8643</strain>
    </source>
</reference>